<keyword evidence="2" id="KW-1185">Reference proteome</keyword>
<dbReference type="Proteomes" id="UP001607303">
    <property type="component" value="Unassembled WGS sequence"/>
</dbReference>
<reference evidence="1 2" key="1">
    <citation type="journal article" date="2024" name="Ann. Entomol. Soc. Am.">
        <title>Genomic analyses of the southern and eastern yellowjacket wasps (Hymenoptera: Vespidae) reveal evolutionary signatures of social life.</title>
        <authorList>
            <person name="Catto M.A."/>
            <person name="Caine P.B."/>
            <person name="Orr S.E."/>
            <person name="Hunt B.G."/>
            <person name="Goodisman M.A.D."/>
        </authorList>
    </citation>
    <scope>NUCLEOTIDE SEQUENCE [LARGE SCALE GENOMIC DNA]</scope>
    <source>
        <strain evidence="1">232</strain>
        <tissue evidence="1">Head and thorax</tissue>
    </source>
</reference>
<dbReference type="AlphaFoldDB" id="A0ABD2B0K8"/>
<comment type="caution">
    <text evidence="1">The sequence shown here is derived from an EMBL/GenBank/DDBJ whole genome shotgun (WGS) entry which is preliminary data.</text>
</comment>
<name>A0ABD2B0K8_VESMC</name>
<evidence type="ECO:0000313" key="2">
    <source>
        <dbReference type="Proteomes" id="UP001607303"/>
    </source>
</evidence>
<gene>
    <name evidence="1" type="ORF">V1477_017955</name>
</gene>
<accession>A0ABD2B0K8</accession>
<organism evidence="1 2">
    <name type="scientific">Vespula maculifrons</name>
    <name type="common">Eastern yellow jacket</name>
    <name type="synonym">Wasp</name>
    <dbReference type="NCBI Taxonomy" id="7453"/>
    <lineage>
        <taxon>Eukaryota</taxon>
        <taxon>Metazoa</taxon>
        <taxon>Ecdysozoa</taxon>
        <taxon>Arthropoda</taxon>
        <taxon>Hexapoda</taxon>
        <taxon>Insecta</taxon>
        <taxon>Pterygota</taxon>
        <taxon>Neoptera</taxon>
        <taxon>Endopterygota</taxon>
        <taxon>Hymenoptera</taxon>
        <taxon>Apocrita</taxon>
        <taxon>Aculeata</taxon>
        <taxon>Vespoidea</taxon>
        <taxon>Vespidae</taxon>
        <taxon>Vespinae</taxon>
        <taxon>Vespula</taxon>
    </lineage>
</organism>
<dbReference type="EMBL" id="JAYRBN010000109">
    <property type="protein sequence ID" value="KAL2726141.1"/>
    <property type="molecule type" value="Genomic_DNA"/>
</dbReference>
<protein>
    <submittedName>
        <fullName evidence="1">Uncharacterized protein</fullName>
    </submittedName>
</protein>
<proteinExistence type="predicted"/>
<sequence>MPGTISGGLRTSNSPITNFIFYNNDGVLKICIRLYHILYRSNRLKDVYPRGVALGSNFKEGIHCLIQSEEHELFYR</sequence>
<evidence type="ECO:0000313" key="1">
    <source>
        <dbReference type="EMBL" id="KAL2726141.1"/>
    </source>
</evidence>